<evidence type="ECO:0000313" key="5">
    <source>
        <dbReference type="EMBL" id="ABJ09037.1"/>
    </source>
</evidence>
<gene>
    <name evidence="5" type="ORF">CRV146</name>
</gene>
<proteinExistence type="predicted"/>
<dbReference type="RefSeq" id="YP_784336.1">
    <property type="nucleotide sequence ID" value="NC_008030.1"/>
</dbReference>
<dbReference type="GeneID" id="4363399"/>
<dbReference type="Pfam" id="PF05718">
    <property type="entry name" value="Pox_int_trans"/>
    <property type="match status" value="1"/>
</dbReference>
<sequence>MESLFERLDAVHPRYVRTIFNFYVRHAPEVATLYPALRDRIVASTRFAEVVDDPDVAAAVKKYIYCDISLTKHILNTACDASGGGDCVGKPRKERRFFRVIIDEASGRGAERTRDLFLSDASSLFSYVKTIEKKPKINYGEIKRSLTNSGYRFYSGRKSDGFCSTTVSCQRDKPWIKSVRKELVVRVLDESILTRGKSSILQTIEVALKDKTCVKIFKNSTVHVILSKDDDETDVAGLVDKCFRTLRVLYGIAHAVTGDPRFPRHAADAARVMAAGTLREKLAAVARHRENYGVRNFGVGIFNLMRAAPLGCTIFPAAVRPGTKVKFFKGRKLNLVALTSPEDCARQVAEAERLLDEFARKSRVLESVAVEKLSVDEIKSILL</sequence>
<evidence type="ECO:0000256" key="1">
    <source>
        <dbReference type="ARBA" id="ARBA00003344"/>
    </source>
</evidence>
<dbReference type="KEGG" id="vg:4363399"/>
<dbReference type="Proteomes" id="UP000011300">
    <property type="component" value="Segment"/>
</dbReference>
<organism evidence="5 6">
    <name type="scientific">Nile crocodilepox virus (isolate Crocodylus niloticus/Zimbabwe/Ume/2001)</name>
    <name type="common">CRV</name>
    <dbReference type="NCBI Taxonomy" id="1289473"/>
    <lineage>
        <taxon>Viruses</taxon>
        <taxon>Varidnaviria</taxon>
        <taxon>Bamfordvirae</taxon>
        <taxon>Nucleocytoviricota</taxon>
        <taxon>Pokkesviricetes</taxon>
        <taxon>Chitovirales</taxon>
        <taxon>Poxviridae</taxon>
        <taxon>Chordopoxvirinae</taxon>
        <taxon>Crocodylidpoxvirus</taxon>
        <taxon>Crocodylidpoxvirus nilecrocodilepox</taxon>
        <taxon>Nile crocodilepox virus</taxon>
    </lineage>
</organism>
<keyword evidence="3" id="KW-0804">Transcription</keyword>
<reference evidence="5 6" key="1">
    <citation type="journal article" date="2006" name="J. Virol.">
        <title>Genome of crocodilepox virus.</title>
        <authorList>
            <person name="Afonso C.L."/>
            <person name="Tulman E.R."/>
            <person name="Delhon G."/>
            <person name="Lu Z."/>
            <person name="Viljoen G.J."/>
            <person name="Wallace D.B."/>
            <person name="Kutish G.F."/>
            <person name="Rock D.L."/>
        </authorList>
    </citation>
    <scope>NUCLEOTIDE SEQUENCE [LARGE SCALE GENOMIC DNA]</scope>
    <source>
        <strain evidence="6">Isolate Crocodylus niloticus/Zimbabwe/Ume/2001</strain>
    </source>
</reference>
<organismHost>
    <name type="scientific">Crocodylus porosus</name>
    <name type="common">Saltwater crocodile</name>
    <name type="synonym">Estuarine crocodile</name>
    <dbReference type="NCBI Taxonomy" id="8502"/>
</organismHost>
<evidence type="ECO:0000313" key="6">
    <source>
        <dbReference type="Proteomes" id="UP000011300"/>
    </source>
</evidence>
<evidence type="ECO:0000256" key="4">
    <source>
        <dbReference type="ARBA" id="ARBA00023159"/>
    </source>
</evidence>
<protein>
    <recommendedName>
        <fullName evidence="2">Intermediate transcription factor 3 large subunit</fullName>
    </recommendedName>
</protein>
<evidence type="ECO:0000256" key="3">
    <source>
        <dbReference type="ARBA" id="ARBA00023015"/>
    </source>
</evidence>
<keyword evidence="6" id="KW-1185">Reference proteome</keyword>
<dbReference type="EMBL" id="DQ356948">
    <property type="protein sequence ID" value="ABJ09037.1"/>
    <property type="molecule type" value="Genomic_DNA"/>
</dbReference>
<organismHost>
    <name type="scientific">Crocodylus niloticus</name>
    <name type="common">Nile crocodile</name>
    <name type="synonym">African crocodile</name>
    <dbReference type="NCBI Taxonomy" id="8501"/>
</organismHost>
<comment type="function">
    <text evidence="1">Acts with RNA polymerase to initiate transcription from intermediate gene promoters.</text>
</comment>
<name>Q070A5_CPRVZ</name>
<evidence type="ECO:0000256" key="2">
    <source>
        <dbReference type="ARBA" id="ARBA00015436"/>
    </source>
</evidence>
<accession>Q070A5</accession>
<keyword evidence="3" id="KW-0805">Transcription regulation</keyword>
<keyword evidence="4" id="KW-0010">Activator</keyword>
<organismHost>
    <name type="scientific">Crocodylus johnstoni</name>
    <name type="common">Australian freshwater crocodile</name>
    <dbReference type="NCBI Taxonomy" id="184234"/>
</organismHost>
<dbReference type="InterPro" id="IPR008789">
    <property type="entry name" value="Poxvirus_intermed-TF"/>
</dbReference>